<protein>
    <submittedName>
        <fullName evidence="2">YdcF family protein</fullName>
    </submittedName>
</protein>
<dbReference type="InterPro" id="IPR014729">
    <property type="entry name" value="Rossmann-like_a/b/a_fold"/>
</dbReference>
<dbReference type="AlphaFoldDB" id="A0A7G5GPC3"/>
<sequence>MTNHLRDLAIKIWDYHHTNHQLRKADAILVLCSHDVRVAERAADLFLAGWAPLLIFSGGLGVITKSMWSEPEADLFARIAINMGVPADRILIENRSSNTGENVLFTKQLLEQHNLDLQTFIVVQKPYMERRSFATFKKVWPEKEVIVTSPQDSFDDYLSTYTNPELTPDDVISIMVGDLQRIKTYPDKGFQIPQTIPDDVWDAFDVLVKAGYNRHLPTN</sequence>
<dbReference type="CDD" id="cd06259">
    <property type="entry name" value="YdcF-like"/>
    <property type="match status" value="1"/>
</dbReference>
<dbReference type="Pfam" id="PF02698">
    <property type="entry name" value="DUF218"/>
    <property type="match status" value="1"/>
</dbReference>
<feature type="domain" description="DUF218" evidence="1">
    <location>
        <begin position="26"/>
        <end position="144"/>
    </location>
</feature>
<organism evidence="2 3">
    <name type="scientific">Spirosoma foliorum</name>
    <dbReference type="NCBI Taxonomy" id="2710596"/>
    <lineage>
        <taxon>Bacteria</taxon>
        <taxon>Pseudomonadati</taxon>
        <taxon>Bacteroidota</taxon>
        <taxon>Cytophagia</taxon>
        <taxon>Cytophagales</taxon>
        <taxon>Cytophagaceae</taxon>
        <taxon>Spirosoma</taxon>
    </lineage>
</organism>
<accession>A0A7G5GPC3</accession>
<dbReference type="EMBL" id="CP059732">
    <property type="protein sequence ID" value="QMW00715.1"/>
    <property type="molecule type" value="Genomic_DNA"/>
</dbReference>
<dbReference type="Gene3D" id="3.40.50.620">
    <property type="entry name" value="HUPs"/>
    <property type="match status" value="1"/>
</dbReference>
<dbReference type="GO" id="GO:0005886">
    <property type="term" value="C:plasma membrane"/>
    <property type="evidence" value="ECO:0007669"/>
    <property type="project" value="TreeGrafter"/>
</dbReference>
<dbReference type="InterPro" id="IPR051599">
    <property type="entry name" value="Cell_Envelope_Assoc"/>
</dbReference>
<name>A0A7G5GPC3_9BACT</name>
<dbReference type="KEGG" id="sfol:H3H32_22320"/>
<gene>
    <name evidence="2" type="ORF">H3H32_22320</name>
</gene>
<keyword evidence="3" id="KW-1185">Reference proteome</keyword>
<dbReference type="Proteomes" id="UP000515369">
    <property type="component" value="Chromosome"/>
</dbReference>
<evidence type="ECO:0000313" key="3">
    <source>
        <dbReference type="Proteomes" id="UP000515369"/>
    </source>
</evidence>
<evidence type="ECO:0000259" key="1">
    <source>
        <dbReference type="Pfam" id="PF02698"/>
    </source>
</evidence>
<proteinExistence type="predicted"/>
<dbReference type="RefSeq" id="WP_182457829.1">
    <property type="nucleotide sequence ID" value="NZ_CP059732.1"/>
</dbReference>
<dbReference type="PANTHER" id="PTHR30336">
    <property type="entry name" value="INNER MEMBRANE PROTEIN, PROBABLE PERMEASE"/>
    <property type="match status" value="1"/>
</dbReference>
<evidence type="ECO:0000313" key="2">
    <source>
        <dbReference type="EMBL" id="QMW00715.1"/>
    </source>
</evidence>
<reference evidence="2 3" key="1">
    <citation type="submission" date="2020-07" db="EMBL/GenBank/DDBJ databases">
        <title>Spirosoma foliorum sp. nov., isolated from the leaves on the Nejang mountain Korea, Republic of.</title>
        <authorList>
            <person name="Ho H."/>
            <person name="Lee Y.-J."/>
            <person name="Nurcahyanto D.-A."/>
            <person name="Kim S.-G."/>
        </authorList>
    </citation>
    <scope>NUCLEOTIDE SEQUENCE [LARGE SCALE GENOMIC DNA]</scope>
    <source>
        <strain evidence="2 3">PL0136</strain>
    </source>
</reference>
<dbReference type="PANTHER" id="PTHR30336:SF20">
    <property type="entry name" value="DUF218 DOMAIN-CONTAINING PROTEIN"/>
    <property type="match status" value="1"/>
</dbReference>
<dbReference type="InterPro" id="IPR003848">
    <property type="entry name" value="DUF218"/>
</dbReference>